<gene>
    <name evidence="3" type="ORF">CLUMA_CG003799</name>
</gene>
<accession>A0A1J1HV97</accession>
<dbReference type="Gene3D" id="2.170.150.20">
    <property type="entry name" value="Peptide methionine sulfoxide reductase"/>
    <property type="match status" value="1"/>
</dbReference>
<reference evidence="3 4" key="1">
    <citation type="submission" date="2015-04" db="EMBL/GenBank/DDBJ databases">
        <authorList>
            <person name="Syromyatnikov M.Y."/>
            <person name="Popov V.N."/>
        </authorList>
    </citation>
    <scope>NUCLEOTIDE SEQUENCE [LARGE SCALE GENOMIC DNA]</scope>
</reference>
<dbReference type="STRING" id="568069.A0A1J1HV97"/>
<evidence type="ECO:0000313" key="3">
    <source>
        <dbReference type="EMBL" id="CRK90081.1"/>
    </source>
</evidence>
<sequence length="169" mass="19098">MKCQLLLLLGVFFKLSHSDSEPQTTLVEGYLLCKSCGEDSTVLNLIDNTRLSNHNLGFANITFGEKEVVVQDLTNPRGITFRILISKKAKCAQTSTWYKDSTWFEGYAWKICQCPSCRAHIGWMFEPFESAAKNPIYPSDKGFYAIILDSVISEAYVNSLLIVDKILRN</sequence>
<dbReference type="Proteomes" id="UP000183832">
    <property type="component" value="Unassembled WGS sequence"/>
</dbReference>
<keyword evidence="1" id="KW-0732">Signal</keyword>
<feature type="chain" id="PRO_5013266816" evidence="1">
    <location>
        <begin position="19"/>
        <end position="169"/>
    </location>
</feature>
<dbReference type="AlphaFoldDB" id="A0A1J1HV97"/>
<keyword evidence="4" id="KW-1185">Reference proteome</keyword>
<dbReference type="PROSITE" id="PS51788">
    <property type="entry name" value="CULT"/>
    <property type="match status" value="1"/>
</dbReference>
<proteinExistence type="predicted"/>
<dbReference type="OrthoDB" id="5778218at2759"/>
<evidence type="ECO:0000313" key="4">
    <source>
        <dbReference type="Proteomes" id="UP000183832"/>
    </source>
</evidence>
<feature type="signal peptide" evidence="1">
    <location>
        <begin position="1"/>
        <end position="18"/>
    </location>
</feature>
<name>A0A1J1HV97_9DIPT</name>
<dbReference type="CDD" id="cd15777">
    <property type="entry name" value="CRBN_C_like"/>
    <property type="match status" value="1"/>
</dbReference>
<protein>
    <submittedName>
        <fullName evidence="3">CLUMA_CG003799, isoform A</fullName>
    </submittedName>
</protein>
<dbReference type="EMBL" id="CVRI01000015">
    <property type="protein sequence ID" value="CRK90081.1"/>
    <property type="molecule type" value="Genomic_DNA"/>
</dbReference>
<feature type="domain" description="CULT" evidence="2">
    <location>
        <begin position="28"/>
        <end position="155"/>
    </location>
</feature>
<evidence type="ECO:0000256" key="1">
    <source>
        <dbReference type="SAM" id="SignalP"/>
    </source>
</evidence>
<organism evidence="3 4">
    <name type="scientific">Clunio marinus</name>
    <dbReference type="NCBI Taxonomy" id="568069"/>
    <lineage>
        <taxon>Eukaryota</taxon>
        <taxon>Metazoa</taxon>
        <taxon>Ecdysozoa</taxon>
        <taxon>Arthropoda</taxon>
        <taxon>Hexapoda</taxon>
        <taxon>Insecta</taxon>
        <taxon>Pterygota</taxon>
        <taxon>Neoptera</taxon>
        <taxon>Endopterygota</taxon>
        <taxon>Diptera</taxon>
        <taxon>Nematocera</taxon>
        <taxon>Chironomoidea</taxon>
        <taxon>Chironomidae</taxon>
        <taxon>Clunio</taxon>
    </lineage>
</organism>
<evidence type="ECO:0000259" key="2">
    <source>
        <dbReference type="PROSITE" id="PS51788"/>
    </source>
</evidence>
<dbReference type="InterPro" id="IPR034750">
    <property type="entry name" value="CULT"/>
</dbReference>